<dbReference type="InterPro" id="IPR036388">
    <property type="entry name" value="WH-like_DNA-bd_sf"/>
</dbReference>
<feature type="domain" description="Response regulatory" evidence="9">
    <location>
        <begin position="5"/>
        <end position="118"/>
    </location>
</feature>
<evidence type="ECO:0000259" key="10">
    <source>
        <dbReference type="PROSITE" id="PS51755"/>
    </source>
</evidence>
<evidence type="ECO:0000256" key="6">
    <source>
        <dbReference type="ARBA" id="ARBA00023163"/>
    </source>
</evidence>
<comment type="subcellular location">
    <subcellularLocation>
        <location evidence="1">Cytoplasm</location>
    </subcellularLocation>
</comment>
<dbReference type="InterPro" id="IPR039420">
    <property type="entry name" value="WalR-like"/>
</dbReference>
<dbReference type="SMART" id="SM00448">
    <property type="entry name" value="REC"/>
    <property type="match status" value="1"/>
</dbReference>
<organism evidence="11 12">
    <name type="scientific">Paenibacillus catalpae</name>
    <dbReference type="NCBI Taxonomy" id="1045775"/>
    <lineage>
        <taxon>Bacteria</taxon>
        <taxon>Bacillati</taxon>
        <taxon>Bacillota</taxon>
        <taxon>Bacilli</taxon>
        <taxon>Bacillales</taxon>
        <taxon>Paenibacillaceae</taxon>
        <taxon>Paenibacillus</taxon>
    </lineage>
</organism>
<dbReference type="FunFam" id="3.40.50.2300:FF:000001">
    <property type="entry name" value="DNA-binding response regulator PhoB"/>
    <property type="match status" value="1"/>
</dbReference>
<keyword evidence="12" id="KW-1185">Reference proteome</keyword>
<protein>
    <submittedName>
        <fullName evidence="11">DNA-binding response regulator, OmpR family, contains REC and winged-helix (WHTH) domain</fullName>
    </submittedName>
</protein>
<dbReference type="OrthoDB" id="9790442at2"/>
<dbReference type="Gene3D" id="1.10.10.10">
    <property type="entry name" value="Winged helix-like DNA-binding domain superfamily/Winged helix DNA-binding domain"/>
    <property type="match status" value="1"/>
</dbReference>
<feature type="domain" description="OmpR/PhoB-type" evidence="10">
    <location>
        <begin position="133"/>
        <end position="228"/>
    </location>
</feature>
<evidence type="ECO:0000256" key="5">
    <source>
        <dbReference type="ARBA" id="ARBA00023125"/>
    </source>
</evidence>
<evidence type="ECO:0000256" key="2">
    <source>
        <dbReference type="ARBA" id="ARBA00022553"/>
    </source>
</evidence>
<dbReference type="GO" id="GO:0005829">
    <property type="term" value="C:cytosol"/>
    <property type="evidence" value="ECO:0007669"/>
    <property type="project" value="TreeGrafter"/>
</dbReference>
<sequence length="231" mass="26110">MNRTKILIIEDEEAIADLLAYGLGREGFETRIAGSGTDGLRELQQFEPDLLVLDWMLPDRSGLDICRQVTAQYNIPILMLTARSDITDKILGLEVGADDYITKPFDLREVVARIRTILRRLAQAQQAVEEASPSVIGFRDIIISPAERLVTKHGETVDLTPKEFDLLMALLGARGKIFTRAELLQFIWGYDFPGDMRTVDTHIQRLRKKLDAADLITTVFGIGYKFEKRTD</sequence>
<evidence type="ECO:0000256" key="1">
    <source>
        <dbReference type="ARBA" id="ARBA00004496"/>
    </source>
</evidence>
<dbReference type="GO" id="GO:0006355">
    <property type="term" value="P:regulation of DNA-templated transcription"/>
    <property type="evidence" value="ECO:0007669"/>
    <property type="project" value="InterPro"/>
</dbReference>
<dbReference type="InterPro" id="IPR011006">
    <property type="entry name" value="CheY-like_superfamily"/>
</dbReference>
<keyword evidence="6" id="KW-0804">Transcription</keyword>
<reference evidence="12" key="1">
    <citation type="submission" date="2016-10" db="EMBL/GenBank/DDBJ databases">
        <authorList>
            <person name="Varghese N."/>
            <person name="Submissions S."/>
        </authorList>
    </citation>
    <scope>NUCLEOTIDE SEQUENCE [LARGE SCALE GENOMIC DNA]</scope>
    <source>
        <strain evidence="12">CGMCC 1.10784</strain>
    </source>
</reference>
<dbReference type="STRING" id="1045775.SAMN05216378_1306"/>
<dbReference type="PROSITE" id="PS50110">
    <property type="entry name" value="RESPONSE_REGULATORY"/>
    <property type="match status" value="1"/>
</dbReference>
<evidence type="ECO:0000256" key="4">
    <source>
        <dbReference type="ARBA" id="ARBA00023015"/>
    </source>
</evidence>
<dbReference type="AlphaFoldDB" id="A0A1I1UZ52"/>
<evidence type="ECO:0000256" key="7">
    <source>
        <dbReference type="PROSITE-ProRule" id="PRU00169"/>
    </source>
</evidence>
<keyword evidence="3" id="KW-0902">Two-component regulatory system</keyword>
<dbReference type="PANTHER" id="PTHR48111">
    <property type="entry name" value="REGULATOR OF RPOS"/>
    <property type="match status" value="1"/>
</dbReference>
<dbReference type="PROSITE" id="PS51755">
    <property type="entry name" value="OMPR_PHOB"/>
    <property type="match status" value="1"/>
</dbReference>
<name>A0A1I1UZ52_9BACL</name>
<evidence type="ECO:0000259" key="9">
    <source>
        <dbReference type="PROSITE" id="PS50110"/>
    </source>
</evidence>
<accession>A0A1I1UZ52</accession>
<evidence type="ECO:0000313" key="12">
    <source>
        <dbReference type="Proteomes" id="UP000198855"/>
    </source>
</evidence>
<dbReference type="Pfam" id="PF00072">
    <property type="entry name" value="Response_reg"/>
    <property type="match status" value="1"/>
</dbReference>
<dbReference type="EMBL" id="FOMT01000001">
    <property type="protein sequence ID" value="SFD76071.1"/>
    <property type="molecule type" value="Genomic_DNA"/>
</dbReference>
<feature type="modified residue" description="4-aspartylphosphate" evidence="7">
    <location>
        <position position="54"/>
    </location>
</feature>
<keyword evidence="4" id="KW-0805">Transcription regulation</keyword>
<dbReference type="FunFam" id="1.10.10.10:FF:000018">
    <property type="entry name" value="DNA-binding response regulator ResD"/>
    <property type="match status" value="1"/>
</dbReference>
<dbReference type="Gene3D" id="6.10.250.690">
    <property type="match status" value="1"/>
</dbReference>
<keyword evidence="5 8" id="KW-0238">DNA-binding</keyword>
<dbReference type="InterPro" id="IPR016032">
    <property type="entry name" value="Sig_transdc_resp-reg_C-effctor"/>
</dbReference>
<dbReference type="CDD" id="cd00383">
    <property type="entry name" value="trans_reg_C"/>
    <property type="match status" value="1"/>
</dbReference>
<dbReference type="RefSeq" id="WP_091182305.1">
    <property type="nucleotide sequence ID" value="NZ_FOMT01000001.1"/>
</dbReference>
<dbReference type="Proteomes" id="UP000198855">
    <property type="component" value="Unassembled WGS sequence"/>
</dbReference>
<dbReference type="Pfam" id="PF00486">
    <property type="entry name" value="Trans_reg_C"/>
    <property type="match status" value="1"/>
</dbReference>
<dbReference type="SUPFAM" id="SSF52172">
    <property type="entry name" value="CheY-like"/>
    <property type="match status" value="1"/>
</dbReference>
<proteinExistence type="predicted"/>
<evidence type="ECO:0000256" key="3">
    <source>
        <dbReference type="ARBA" id="ARBA00023012"/>
    </source>
</evidence>
<feature type="DNA-binding region" description="OmpR/PhoB-type" evidence="8">
    <location>
        <begin position="133"/>
        <end position="228"/>
    </location>
</feature>
<dbReference type="CDD" id="cd17574">
    <property type="entry name" value="REC_OmpR"/>
    <property type="match status" value="1"/>
</dbReference>
<dbReference type="InterPro" id="IPR001789">
    <property type="entry name" value="Sig_transdc_resp-reg_receiver"/>
</dbReference>
<dbReference type="Gene3D" id="3.40.50.2300">
    <property type="match status" value="1"/>
</dbReference>
<dbReference type="PANTHER" id="PTHR48111:SF40">
    <property type="entry name" value="PHOSPHATE REGULON TRANSCRIPTIONAL REGULATORY PROTEIN PHOB"/>
    <property type="match status" value="1"/>
</dbReference>
<evidence type="ECO:0000256" key="8">
    <source>
        <dbReference type="PROSITE-ProRule" id="PRU01091"/>
    </source>
</evidence>
<gene>
    <name evidence="11" type="ORF">SAMN05216378_1306</name>
</gene>
<dbReference type="GO" id="GO:0000156">
    <property type="term" value="F:phosphorelay response regulator activity"/>
    <property type="evidence" value="ECO:0007669"/>
    <property type="project" value="TreeGrafter"/>
</dbReference>
<dbReference type="SUPFAM" id="SSF46894">
    <property type="entry name" value="C-terminal effector domain of the bipartite response regulators"/>
    <property type="match status" value="1"/>
</dbReference>
<dbReference type="GO" id="GO:0000976">
    <property type="term" value="F:transcription cis-regulatory region binding"/>
    <property type="evidence" value="ECO:0007669"/>
    <property type="project" value="TreeGrafter"/>
</dbReference>
<dbReference type="InterPro" id="IPR001867">
    <property type="entry name" value="OmpR/PhoB-type_DNA-bd"/>
</dbReference>
<evidence type="ECO:0000313" key="11">
    <source>
        <dbReference type="EMBL" id="SFD76071.1"/>
    </source>
</evidence>
<keyword evidence="2 7" id="KW-0597">Phosphoprotein</keyword>
<dbReference type="GO" id="GO:0032993">
    <property type="term" value="C:protein-DNA complex"/>
    <property type="evidence" value="ECO:0007669"/>
    <property type="project" value="TreeGrafter"/>
</dbReference>
<dbReference type="SMART" id="SM00862">
    <property type="entry name" value="Trans_reg_C"/>
    <property type="match status" value="1"/>
</dbReference>